<name>A0A512M770_9BACT</name>
<keyword evidence="1" id="KW-0472">Membrane</keyword>
<keyword evidence="1" id="KW-1133">Transmembrane helix</keyword>
<proteinExistence type="predicted"/>
<organism evidence="2 3">
    <name type="scientific">Brevifollis gellanilyticus</name>
    <dbReference type="NCBI Taxonomy" id="748831"/>
    <lineage>
        <taxon>Bacteria</taxon>
        <taxon>Pseudomonadati</taxon>
        <taxon>Verrucomicrobiota</taxon>
        <taxon>Verrucomicrobiia</taxon>
        <taxon>Verrucomicrobiales</taxon>
        <taxon>Verrucomicrobiaceae</taxon>
    </lineage>
</organism>
<evidence type="ECO:0000313" key="2">
    <source>
        <dbReference type="EMBL" id="GEP42191.1"/>
    </source>
</evidence>
<feature type="transmembrane region" description="Helical" evidence="1">
    <location>
        <begin position="27"/>
        <end position="45"/>
    </location>
</feature>
<dbReference type="AlphaFoldDB" id="A0A512M770"/>
<dbReference type="RefSeq" id="WP_146849794.1">
    <property type="nucleotide sequence ID" value="NZ_BKAG01000008.1"/>
</dbReference>
<feature type="transmembrane region" description="Helical" evidence="1">
    <location>
        <begin position="99"/>
        <end position="122"/>
    </location>
</feature>
<accession>A0A512M770</accession>
<keyword evidence="3" id="KW-1185">Reference proteome</keyword>
<gene>
    <name evidence="2" type="ORF">BGE01nite_14820</name>
</gene>
<keyword evidence="1" id="KW-0812">Transmembrane</keyword>
<dbReference type="EMBL" id="BKAG01000008">
    <property type="protein sequence ID" value="GEP42191.1"/>
    <property type="molecule type" value="Genomic_DNA"/>
</dbReference>
<sequence>MNPNETTIVVEYSLVDMLSFMGSTGRIGFAISVALVIAAIVLVFLRPRPTLCRAYTVAAMLPLLAGLADSTSIMMSAFATLGKSGLSDMAKFCSAMAEIAVPFQFGLIGSAFGFLSAALVWMRARDDQPASH</sequence>
<comment type="caution">
    <text evidence="2">The sequence shown here is derived from an EMBL/GenBank/DDBJ whole genome shotgun (WGS) entry which is preliminary data.</text>
</comment>
<evidence type="ECO:0000256" key="1">
    <source>
        <dbReference type="SAM" id="Phobius"/>
    </source>
</evidence>
<evidence type="ECO:0000313" key="3">
    <source>
        <dbReference type="Proteomes" id="UP000321577"/>
    </source>
</evidence>
<dbReference type="Proteomes" id="UP000321577">
    <property type="component" value="Unassembled WGS sequence"/>
</dbReference>
<feature type="transmembrane region" description="Helical" evidence="1">
    <location>
        <begin position="57"/>
        <end position="79"/>
    </location>
</feature>
<reference evidence="2 3" key="1">
    <citation type="submission" date="2019-07" db="EMBL/GenBank/DDBJ databases">
        <title>Whole genome shotgun sequence of Brevifollis gellanilyticus NBRC 108608.</title>
        <authorList>
            <person name="Hosoyama A."/>
            <person name="Uohara A."/>
            <person name="Ohji S."/>
            <person name="Ichikawa N."/>
        </authorList>
    </citation>
    <scope>NUCLEOTIDE SEQUENCE [LARGE SCALE GENOMIC DNA]</scope>
    <source>
        <strain evidence="2 3">NBRC 108608</strain>
    </source>
</reference>
<protein>
    <submittedName>
        <fullName evidence="2">Uncharacterized protein</fullName>
    </submittedName>
</protein>